<keyword evidence="2" id="KW-1185">Reference proteome</keyword>
<dbReference type="EMBL" id="JABFCT010000019">
    <property type="protein sequence ID" value="KAF5869004.1"/>
    <property type="molecule type" value="Genomic_DNA"/>
</dbReference>
<gene>
    <name evidence="1" type="ORF">Bfra_011971</name>
</gene>
<feature type="non-terminal residue" evidence="1">
    <location>
        <position position="105"/>
    </location>
</feature>
<proteinExistence type="predicted"/>
<dbReference type="Proteomes" id="UP000531561">
    <property type="component" value="Unassembled WGS sequence"/>
</dbReference>
<comment type="caution">
    <text evidence="1">The sequence shown here is derived from an EMBL/GenBank/DDBJ whole genome shotgun (WGS) entry which is preliminary data.</text>
</comment>
<sequence length="105" mass="12125">HHHASRVLWVICGSLRIDWCKRLGRQLQVLLLIAGTLNRVRPIFAKCRSKWLPRHSVEESFHLQLSFGTVLYPDSAFWVDMEFCFSGRIQASRTGQNMAATDAKR</sequence>
<dbReference type="GeneID" id="59265987"/>
<organism evidence="1 2">
    <name type="scientific">Botrytis fragariae</name>
    <dbReference type="NCBI Taxonomy" id="1964551"/>
    <lineage>
        <taxon>Eukaryota</taxon>
        <taxon>Fungi</taxon>
        <taxon>Dikarya</taxon>
        <taxon>Ascomycota</taxon>
        <taxon>Pezizomycotina</taxon>
        <taxon>Leotiomycetes</taxon>
        <taxon>Helotiales</taxon>
        <taxon>Sclerotiniaceae</taxon>
        <taxon>Botrytis</taxon>
    </lineage>
</organism>
<dbReference type="AlphaFoldDB" id="A0A8H6AKC0"/>
<reference evidence="1 2" key="1">
    <citation type="journal article" date="2020" name="Phytopathology">
        <title>A high-quality genome resource of Botrytis fragariae, a new and rapidly spreading fungal pathogen causing strawberry gray mold in the U.S.A.</title>
        <authorList>
            <person name="Wu Y."/>
            <person name="Saski C.A."/>
            <person name="Schnabel G."/>
            <person name="Xiao S."/>
            <person name="Hu M."/>
        </authorList>
    </citation>
    <scope>NUCLEOTIDE SEQUENCE [LARGE SCALE GENOMIC DNA]</scope>
    <source>
        <strain evidence="1 2">BVB16</strain>
    </source>
</reference>
<accession>A0A8H6AKC0</accession>
<dbReference type="RefSeq" id="XP_037187953.1">
    <property type="nucleotide sequence ID" value="XM_037342295.1"/>
</dbReference>
<evidence type="ECO:0000313" key="2">
    <source>
        <dbReference type="Proteomes" id="UP000531561"/>
    </source>
</evidence>
<evidence type="ECO:0000313" key="1">
    <source>
        <dbReference type="EMBL" id="KAF5869004.1"/>
    </source>
</evidence>
<name>A0A8H6AKC0_9HELO</name>
<protein>
    <submittedName>
        <fullName evidence="1">Uncharacterized protein</fullName>
    </submittedName>
</protein>